<accession>N1PUB8</accession>
<sequence length="114" mass="13579">MGSGDDRARVEKAARILYHRFRNSESYMKYRTRQQKDDKGNQGEQKWPDRLEQAFFEALVRWPPMGRRKMLHKDKQRGRNELIADYIEEVTGEARTRKQVSSHIQVLKPFVEGD</sequence>
<dbReference type="STRING" id="675120.N1PUB8"/>
<evidence type="ECO:0000256" key="6">
    <source>
        <dbReference type="PROSITE-ProRule" id="PRU00505"/>
    </source>
</evidence>
<dbReference type="SMART" id="SM00426">
    <property type="entry name" value="TEA"/>
    <property type="match status" value="1"/>
</dbReference>
<evidence type="ECO:0000313" key="9">
    <source>
        <dbReference type="EMBL" id="EME45955.1"/>
    </source>
</evidence>
<feature type="region of interest" description="Disordered" evidence="7">
    <location>
        <begin position="28"/>
        <end position="47"/>
    </location>
</feature>
<evidence type="ECO:0000256" key="7">
    <source>
        <dbReference type="SAM" id="MobiDB-lite"/>
    </source>
</evidence>
<feature type="domain" description="TEA" evidence="8">
    <location>
        <begin position="40"/>
        <end position="114"/>
    </location>
</feature>
<keyword evidence="4" id="KW-0804">Transcription</keyword>
<dbReference type="GO" id="GO:0005634">
    <property type="term" value="C:nucleus"/>
    <property type="evidence" value="ECO:0007669"/>
    <property type="project" value="UniProtKB-SubCell"/>
</dbReference>
<dbReference type="PROSITE" id="PS51088">
    <property type="entry name" value="TEA_2"/>
    <property type="match status" value="1"/>
</dbReference>
<evidence type="ECO:0000256" key="2">
    <source>
        <dbReference type="ARBA" id="ARBA00008421"/>
    </source>
</evidence>
<dbReference type="PRINTS" id="PR00065">
    <property type="entry name" value="TEADOMAIN"/>
</dbReference>
<dbReference type="Gene3D" id="6.10.20.40">
    <property type="entry name" value="TEA/ATTS domain"/>
    <property type="match status" value="1"/>
</dbReference>
<dbReference type="InterPro" id="IPR038096">
    <property type="entry name" value="TEA/ATTS_sf"/>
</dbReference>
<protein>
    <recommendedName>
        <fullName evidence="8">TEA domain-containing protein</fullName>
    </recommendedName>
</protein>
<feature type="compositionally biased region" description="Basic and acidic residues" evidence="7">
    <location>
        <begin position="34"/>
        <end position="47"/>
    </location>
</feature>
<dbReference type="GO" id="GO:0000981">
    <property type="term" value="F:DNA-binding transcription factor activity, RNA polymerase II-specific"/>
    <property type="evidence" value="ECO:0007669"/>
    <property type="project" value="TreeGrafter"/>
</dbReference>
<evidence type="ECO:0000259" key="8">
    <source>
        <dbReference type="PROSITE" id="PS51088"/>
    </source>
</evidence>
<keyword evidence="5" id="KW-0539">Nucleus</keyword>
<dbReference type="Proteomes" id="UP000016933">
    <property type="component" value="Unassembled WGS sequence"/>
</dbReference>
<keyword evidence="10" id="KW-1185">Reference proteome</keyword>
<name>N1PUB8_DOTSN</name>
<gene>
    <name evidence="9" type="ORF">DOTSEDRAFT_127012</name>
</gene>
<dbReference type="GO" id="GO:0005667">
    <property type="term" value="C:transcription regulator complex"/>
    <property type="evidence" value="ECO:0007669"/>
    <property type="project" value="TreeGrafter"/>
</dbReference>
<dbReference type="eggNOG" id="KOG3841">
    <property type="taxonomic scope" value="Eukaryota"/>
</dbReference>
<dbReference type="PANTHER" id="PTHR11834">
    <property type="entry name" value="TRANSCRIPTIONAL ENHANCER FACTOR TEF RELATED"/>
    <property type="match status" value="1"/>
</dbReference>
<evidence type="ECO:0000256" key="3">
    <source>
        <dbReference type="ARBA" id="ARBA00023015"/>
    </source>
</evidence>
<evidence type="ECO:0000313" key="10">
    <source>
        <dbReference type="Proteomes" id="UP000016933"/>
    </source>
</evidence>
<organism evidence="9 10">
    <name type="scientific">Dothistroma septosporum (strain NZE10 / CBS 128990)</name>
    <name type="common">Red band needle blight fungus</name>
    <name type="synonym">Mycosphaerella pini</name>
    <dbReference type="NCBI Taxonomy" id="675120"/>
    <lineage>
        <taxon>Eukaryota</taxon>
        <taxon>Fungi</taxon>
        <taxon>Dikarya</taxon>
        <taxon>Ascomycota</taxon>
        <taxon>Pezizomycotina</taxon>
        <taxon>Dothideomycetes</taxon>
        <taxon>Dothideomycetidae</taxon>
        <taxon>Mycosphaerellales</taxon>
        <taxon>Mycosphaerellaceae</taxon>
        <taxon>Dothistroma</taxon>
    </lineage>
</organism>
<evidence type="ECO:0000256" key="5">
    <source>
        <dbReference type="ARBA" id="ARBA00023242"/>
    </source>
</evidence>
<evidence type="ECO:0000256" key="4">
    <source>
        <dbReference type="ARBA" id="ARBA00023163"/>
    </source>
</evidence>
<dbReference type="InterPro" id="IPR000818">
    <property type="entry name" value="TEA/ATTS_dom"/>
</dbReference>
<dbReference type="AlphaFoldDB" id="N1PUB8"/>
<dbReference type="GO" id="GO:0000978">
    <property type="term" value="F:RNA polymerase II cis-regulatory region sequence-specific DNA binding"/>
    <property type="evidence" value="ECO:0007669"/>
    <property type="project" value="TreeGrafter"/>
</dbReference>
<feature type="non-terminal residue" evidence="9">
    <location>
        <position position="114"/>
    </location>
</feature>
<dbReference type="Pfam" id="PF01285">
    <property type="entry name" value="TEA"/>
    <property type="match status" value="1"/>
</dbReference>
<dbReference type="OMA" id="LIADHIQ"/>
<feature type="DNA-binding region" description="TEA" evidence="6">
    <location>
        <begin position="40"/>
        <end position="114"/>
    </location>
</feature>
<proteinExistence type="inferred from homology"/>
<keyword evidence="3" id="KW-0805">Transcription regulation</keyword>
<dbReference type="PROSITE" id="PS00554">
    <property type="entry name" value="TEA_1"/>
    <property type="match status" value="1"/>
</dbReference>
<comment type="subcellular location">
    <subcellularLocation>
        <location evidence="1">Nucleus</location>
    </subcellularLocation>
</comment>
<evidence type="ECO:0000256" key="1">
    <source>
        <dbReference type="ARBA" id="ARBA00004123"/>
    </source>
</evidence>
<comment type="similarity">
    <text evidence="2">Belongs to the TEC1 family.</text>
</comment>
<dbReference type="EMBL" id="KB446537">
    <property type="protein sequence ID" value="EME45955.1"/>
    <property type="molecule type" value="Genomic_DNA"/>
</dbReference>
<reference evidence="9 10" key="2">
    <citation type="journal article" date="2012" name="PLoS Pathog.">
        <title>Diverse lifestyles and strategies of plant pathogenesis encoded in the genomes of eighteen Dothideomycetes fungi.</title>
        <authorList>
            <person name="Ohm R.A."/>
            <person name="Feau N."/>
            <person name="Henrissat B."/>
            <person name="Schoch C.L."/>
            <person name="Horwitz B.A."/>
            <person name="Barry K.W."/>
            <person name="Condon B.J."/>
            <person name="Copeland A.C."/>
            <person name="Dhillon B."/>
            <person name="Glaser F."/>
            <person name="Hesse C.N."/>
            <person name="Kosti I."/>
            <person name="LaButti K."/>
            <person name="Lindquist E.A."/>
            <person name="Lucas S."/>
            <person name="Salamov A.A."/>
            <person name="Bradshaw R.E."/>
            <person name="Ciuffetti L."/>
            <person name="Hamelin R.C."/>
            <person name="Kema G.H.J."/>
            <person name="Lawrence C."/>
            <person name="Scott J.A."/>
            <person name="Spatafora J.W."/>
            <person name="Turgeon B.G."/>
            <person name="de Wit P.J.G.M."/>
            <person name="Zhong S."/>
            <person name="Goodwin S.B."/>
            <person name="Grigoriev I.V."/>
        </authorList>
    </citation>
    <scope>NUCLEOTIDE SEQUENCE [LARGE SCALE GENOMIC DNA]</scope>
    <source>
        <strain evidence="10">NZE10 / CBS 128990</strain>
    </source>
</reference>
<dbReference type="HOGENOM" id="CLU_2405265_0_0_1"/>
<dbReference type="OrthoDB" id="10006572at2759"/>
<dbReference type="PANTHER" id="PTHR11834:SF0">
    <property type="entry name" value="PROTEIN SCALLOPED"/>
    <property type="match status" value="1"/>
</dbReference>
<reference evidence="10" key="1">
    <citation type="journal article" date="2012" name="PLoS Genet.">
        <title>The genomes of the fungal plant pathogens Cladosporium fulvum and Dothistroma septosporum reveal adaptation to different hosts and lifestyles but also signatures of common ancestry.</title>
        <authorList>
            <person name="de Wit P.J.G.M."/>
            <person name="van der Burgt A."/>
            <person name="Oekmen B."/>
            <person name="Stergiopoulos I."/>
            <person name="Abd-Elsalam K.A."/>
            <person name="Aerts A.L."/>
            <person name="Bahkali A.H."/>
            <person name="Beenen H.G."/>
            <person name="Chettri P."/>
            <person name="Cox M.P."/>
            <person name="Datema E."/>
            <person name="de Vries R.P."/>
            <person name="Dhillon B."/>
            <person name="Ganley A.R."/>
            <person name="Griffiths S.A."/>
            <person name="Guo Y."/>
            <person name="Hamelin R.C."/>
            <person name="Henrissat B."/>
            <person name="Kabir M.S."/>
            <person name="Jashni M.K."/>
            <person name="Kema G."/>
            <person name="Klaubauf S."/>
            <person name="Lapidus A."/>
            <person name="Levasseur A."/>
            <person name="Lindquist E."/>
            <person name="Mehrabi R."/>
            <person name="Ohm R.A."/>
            <person name="Owen T.J."/>
            <person name="Salamov A."/>
            <person name="Schwelm A."/>
            <person name="Schijlen E."/>
            <person name="Sun H."/>
            <person name="van den Burg H.A."/>
            <person name="van Ham R.C.H.J."/>
            <person name="Zhang S."/>
            <person name="Goodwin S.B."/>
            <person name="Grigoriev I.V."/>
            <person name="Collemare J."/>
            <person name="Bradshaw R.E."/>
        </authorList>
    </citation>
    <scope>NUCLEOTIDE SEQUENCE [LARGE SCALE GENOMIC DNA]</scope>
    <source>
        <strain evidence="10">NZE10 / CBS 128990</strain>
    </source>
</reference>
<dbReference type="InterPro" id="IPR050937">
    <property type="entry name" value="TEC1_TEAD_TF"/>
</dbReference>